<evidence type="ECO:0000256" key="1">
    <source>
        <dbReference type="SAM" id="MobiDB-lite"/>
    </source>
</evidence>
<reference evidence="2" key="1">
    <citation type="submission" date="2020-05" db="EMBL/GenBank/DDBJ databases">
        <authorList>
            <person name="Chiriac C."/>
            <person name="Salcher M."/>
            <person name="Ghai R."/>
            <person name="Kavagutti S V."/>
        </authorList>
    </citation>
    <scope>NUCLEOTIDE SEQUENCE</scope>
</reference>
<dbReference type="EMBL" id="CAFBMG010000235">
    <property type="protein sequence ID" value="CAB4920521.1"/>
    <property type="molecule type" value="Genomic_DNA"/>
</dbReference>
<dbReference type="AlphaFoldDB" id="A0A6J7HHT3"/>
<accession>A0A6J7HHT3</accession>
<protein>
    <submittedName>
        <fullName evidence="2">Unannotated protein</fullName>
    </submittedName>
</protein>
<evidence type="ECO:0000313" key="2">
    <source>
        <dbReference type="EMBL" id="CAB4920521.1"/>
    </source>
</evidence>
<feature type="region of interest" description="Disordered" evidence="1">
    <location>
        <begin position="83"/>
        <end position="111"/>
    </location>
</feature>
<organism evidence="2">
    <name type="scientific">freshwater metagenome</name>
    <dbReference type="NCBI Taxonomy" id="449393"/>
    <lineage>
        <taxon>unclassified sequences</taxon>
        <taxon>metagenomes</taxon>
        <taxon>ecological metagenomes</taxon>
    </lineage>
</organism>
<name>A0A6J7HHT3_9ZZZZ</name>
<sequence>MGDSTLRRRWTALSSLTASAAPAITPACKAKDLNKSLRVLILHTLLTYLPSEPAHHPNRLTKRSETANMLWAAANSELPSHRELGEGVGACQSAPHTVASPSIAGIHSQRQ</sequence>
<proteinExistence type="predicted"/>
<gene>
    <name evidence="2" type="ORF">UFOPK3519_01904</name>
</gene>